<gene>
    <name evidence="7 9" type="primary">recR</name>
    <name evidence="9" type="ORF">OLW01_04455</name>
</gene>
<comment type="function">
    <text evidence="7">May play a role in DNA repair. It seems to be involved in an RecBC-independent recombinational process of DNA repair. It may act with RecF and RecO.</text>
</comment>
<feature type="zinc finger region" description="C4-type" evidence="7">
    <location>
        <begin position="57"/>
        <end position="72"/>
    </location>
</feature>
<dbReference type="PROSITE" id="PS50880">
    <property type="entry name" value="TOPRIM"/>
    <property type="match status" value="1"/>
</dbReference>
<dbReference type="RefSeq" id="WP_268075526.1">
    <property type="nucleotide sequence ID" value="NZ_CP109965.1"/>
</dbReference>
<keyword evidence="6 7" id="KW-0234">DNA repair</keyword>
<dbReference type="NCBIfam" id="TIGR00615">
    <property type="entry name" value="recR"/>
    <property type="match status" value="1"/>
</dbReference>
<dbReference type="Pfam" id="PF02132">
    <property type="entry name" value="RecR_ZnF"/>
    <property type="match status" value="1"/>
</dbReference>
<evidence type="ECO:0000256" key="7">
    <source>
        <dbReference type="HAMAP-Rule" id="MF_00017"/>
    </source>
</evidence>
<proteinExistence type="inferred from homology"/>
<evidence type="ECO:0000256" key="3">
    <source>
        <dbReference type="ARBA" id="ARBA00022771"/>
    </source>
</evidence>
<sequence length="200" mass="21709">MKFSPLIEELIESLKVLPGVGPKSAQRIAFQLLERQQKGARRLSKAIDSALLGVQHCQQCRNFAEHDVCDICNSEMRQASGQLCIVASPMDVLAIEETAHYKGRYFVLMGLLSPIDGIGPDELGLNLLEKRMISDDINELILATSPSVEGEATAYYISEMAAQFDLTITRLAQGLPSGGELAAIDGKTLGHAFSGRKSMS</sequence>
<protein>
    <recommendedName>
        <fullName evidence="7">Recombination protein RecR</fullName>
    </recommendedName>
</protein>
<dbReference type="CDD" id="cd01025">
    <property type="entry name" value="TOPRIM_recR"/>
    <property type="match status" value="1"/>
</dbReference>
<keyword evidence="2 7" id="KW-0227">DNA damage</keyword>
<dbReference type="Gene3D" id="1.10.8.420">
    <property type="entry name" value="RecR Domain 1"/>
    <property type="match status" value="1"/>
</dbReference>
<dbReference type="PANTHER" id="PTHR30446:SF0">
    <property type="entry name" value="RECOMBINATION PROTEIN RECR"/>
    <property type="match status" value="1"/>
</dbReference>
<evidence type="ECO:0000313" key="9">
    <source>
        <dbReference type="EMBL" id="WAJ71062.1"/>
    </source>
</evidence>
<dbReference type="SUPFAM" id="SSF111304">
    <property type="entry name" value="Recombination protein RecR"/>
    <property type="match status" value="1"/>
</dbReference>
<dbReference type="InterPro" id="IPR023627">
    <property type="entry name" value="Rcmb_RecR"/>
</dbReference>
<evidence type="ECO:0000256" key="2">
    <source>
        <dbReference type="ARBA" id="ARBA00022763"/>
    </source>
</evidence>
<feature type="domain" description="Toprim" evidence="8">
    <location>
        <begin position="81"/>
        <end position="176"/>
    </location>
</feature>
<keyword evidence="3 7" id="KW-0863">Zinc-finger</keyword>
<keyword evidence="1 7" id="KW-0479">Metal-binding</keyword>
<name>A0ABY7ANC0_9ALTE</name>
<dbReference type="Pfam" id="PF21176">
    <property type="entry name" value="RecR_HhH"/>
    <property type="match status" value="1"/>
</dbReference>
<dbReference type="InterPro" id="IPR015967">
    <property type="entry name" value="Rcmb_RecR_Znf"/>
</dbReference>
<evidence type="ECO:0000256" key="4">
    <source>
        <dbReference type="ARBA" id="ARBA00022833"/>
    </source>
</evidence>
<keyword evidence="4 7" id="KW-0862">Zinc</keyword>
<keyword evidence="10" id="KW-1185">Reference proteome</keyword>
<evidence type="ECO:0000256" key="6">
    <source>
        <dbReference type="ARBA" id="ARBA00023204"/>
    </source>
</evidence>
<organism evidence="9 10">
    <name type="scientific">Catenovulum adriaticum</name>
    <dbReference type="NCBI Taxonomy" id="2984846"/>
    <lineage>
        <taxon>Bacteria</taxon>
        <taxon>Pseudomonadati</taxon>
        <taxon>Pseudomonadota</taxon>
        <taxon>Gammaproteobacteria</taxon>
        <taxon>Alteromonadales</taxon>
        <taxon>Alteromonadaceae</taxon>
        <taxon>Catenovulum</taxon>
    </lineage>
</organism>
<accession>A0ABY7ANC0</accession>
<evidence type="ECO:0000313" key="10">
    <source>
        <dbReference type="Proteomes" id="UP001163726"/>
    </source>
</evidence>
<dbReference type="Pfam" id="PF13662">
    <property type="entry name" value="Toprim_4"/>
    <property type="match status" value="1"/>
</dbReference>
<evidence type="ECO:0000259" key="8">
    <source>
        <dbReference type="PROSITE" id="PS50880"/>
    </source>
</evidence>
<dbReference type="InterPro" id="IPR000093">
    <property type="entry name" value="DNA_Rcmb_RecR"/>
</dbReference>
<dbReference type="PANTHER" id="PTHR30446">
    <property type="entry name" value="RECOMBINATION PROTEIN RECR"/>
    <property type="match status" value="1"/>
</dbReference>
<dbReference type="SMART" id="SM00493">
    <property type="entry name" value="TOPRIM"/>
    <property type="match status" value="1"/>
</dbReference>
<dbReference type="Proteomes" id="UP001163726">
    <property type="component" value="Chromosome"/>
</dbReference>
<reference evidence="9" key="1">
    <citation type="submission" date="2022-10" db="EMBL/GenBank/DDBJ databases">
        <title>Catenovulum adriacola sp. nov. isolated in the Harbour of Susak.</title>
        <authorList>
            <person name="Schoch T."/>
            <person name="Reich S.J."/>
            <person name="Stoeferle S."/>
            <person name="Flaiz M."/>
            <person name="Kazda M."/>
            <person name="Riedel C.U."/>
            <person name="Duerre P."/>
        </authorList>
    </citation>
    <scope>NUCLEOTIDE SEQUENCE</scope>
    <source>
        <strain evidence="9">TS8</strain>
    </source>
</reference>
<dbReference type="EMBL" id="CP109965">
    <property type="protein sequence ID" value="WAJ71062.1"/>
    <property type="molecule type" value="Genomic_DNA"/>
</dbReference>
<dbReference type="InterPro" id="IPR034137">
    <property type="entry name" value="TOPRIM_RecR"/>
</dbReference>
<keyword evidence="5 7" id="KW-0233">DNA recombination</keyword>
<dbReference type="HAMAP" id="MF_00017">
    <property type="entry name" value="RecR"/>
    <property type="match status" value="1"/>
</dbReference>
<evidence type="ECO:0000256" key="1">
    <source>
        <dbReference type="ARBA" id="ARBA00022723"/>
    </source>
</evidence>
<dbReference type="Gene3D" id="3.40.1360.10">
    <property type="match status" value="1"/>
</dbReference>
<dbReference type="PROSITE" id="PS01300">
    <property type="entry name" value="RECR"/>
    <property type="match status" value="1"/>
</dbReference>
<evidence type="ECO:0000256" key="5">
    <source>
        <dbReference type="ARBA" id="ARBA00023172"/>
    </source>
</evidence>
<dbReference type="Pfam" id="PF21175">
    <property type="entry name" value="RecR_C"/>
    <property type="match status" value="1"/>
</dbReference>
<dbReference type="InterPro" id="IPR006171">
    <property type="entry name" value="TOPRIM_dom"/>
</dbReference>
<comment type="similarity">
    <text evidence="7">Belongs to the RecR family.</text>
</comment>